<dbReference type="EMBL" id="JBAMIC010003807">
    <property type="protein sequence ID" value="KAK7088883.1"/>
    <property type="molecule type" value="Genomic_DNA"/>
</dbReference>
<feature type="transmembrane region" description="Helical" evidence="1">
    <location>
        <begin position="76"/>
        <end position="97"/>
    </location>
</feature>
<evidence type="ECO:0008006" key="4">
    <source>
        <dbReference type="Google" id="ProtNLM"/>
    </source>
</evidence>
<keyword evidence="3" id="KW-1185">Reference proteome</keyword>
<feature type="transmembrane region" description="Helical" evidence="1">
    <location>
        <begin position="109"/>
        <end position="132"/>
    </location>
</feature>
<keyword evidence="1" id="KW-0472">Membrane</keyword>
<proteinExistence type="predicted"/>
<reference evidence="2 3" key="1">
    <citation type="submission" date="2024-02" db="EMBL/GenBank/DDBJ databases">
        <title>Chromosome-scale genome assembly of the rough periwinkle Littorina saxatilis.</title>
        <authorList>
            <person name="De Jode A."/>
            <person name="Faria R."/>
            <person name="Formenti G."/>
            <person name="Sims Y."/>
            <person name="Smith T.P."/>
            <person name="Tracey A."/>
            <person name="Wood J.M.D."/>
            <person name="Zagrodzka Z.B."/>
            <person name="Johannesson K."/>
            <person name="Butlin R.K."/>
            <person name="Leder E.H."/>
        </authorList>
    </citation>
    <scope>NUCLEOTIDE SEQUENCE [LARGE SCALE GENOMIC DNA]</scope>
    <source>
        <strain evidence="2">Snail1</strain>
        <tissue evidence="2">Muscle</tissue>
    </source>
</reference>
<dbReference type="InterPro" id="IPR052728">
    <property type="entry name" value="O2_lipid_transport_reg"/>
</dbReference>
<dbReference type="AlphaFoldDB" id="A0AAN9AL21"/>
<sequence length="154" mass="17322">MADMNYSSTNDHTSSDEHVPLLVKPEVMLKPPEIGTCTKVFLAFSVYTNGAKLLSTSQPAGSLSCVHGVRFLSMTWVVLGHSFAFPLISAANLYPYAQEMLPRWTFQGIVNASISVDSFFVLSGLLVAYLSLKEMKKKGGKINWFLFYFHRFWR</sequence>
<protein>
    <recommendedName>
        <fullName evidence="4">Acyltransferase 3 domain-containing protein</fullName>
    </recommendedName>
</protein>
<accession>A0AAN9AL21</accession>
<dbReference type="Proteomes" id="UP001374579">
    <property type="component" value="Unassembled WGS sequence"/>
</dbReference>
<gene>
    <name evidence="2" type="ORF">V1264_025105</name>
</gene>
<keyword evidence="1" id="KW-1133">Transmembrane helix</keyword>
<comment type="caution">
    <text evidence="2">The sequence shown here is derived from an EMBL/GenBank/DDBJ whole genome shotgun (WGS) entry which is preliminary data.</text>
</comment>
<dbReference type="PANTHER" id="PTHR11161:SF0">
    <property type="entry name" value="O-ACYLTRANSFERASE LIKE PROTEIN"/>
    <property type="match status" value="1"/>
</dbReference>
<evidence type="ECO:0000313" key="3">
    <source>
        <dbReference type="Proteomes" id="UP001374579"/>
    </source>
</evidence>
<keyword evidence="1" id="KW-0812">Transmembrane</keyword>
<dbReference type="PANTHER" id="PTHR11161">
    <property type="entry name" value="O-ACYLTRANSFERASE"/>
    <property type="match status" value="1"/>
</dbReference>
<name>A0AAN9AL21_9CAEN</name>
<organism evidence="2 3">
    <name type="scientific">Littorina saxatilis</name>
    <dbReference type="NCBI Taxonomy" id="31220"/>
    <lineage>
        <taxon>Eukaryota</taxon>
        <taxon>Metazoa</taxon>
        <taxon>Spiralia</taxon>
        <taxon>Lophotrochozoa</taxon>
        <taxon>Mollusca</taxon>
        <taxon>Gastropoda</taxon>
        <taxon>Caenogastropoda</taxon>
        <taxon>Littorinimorpha</taxon>
        <taxon>Littorinoidea</taxon>
        <taxon>Littorinidae</taxon>
        <taxon>Littorina</taxon>
    </lineage>
</organism>
<evidence type="ECO:0000256" key="1">
    <source>
        <dbReference type="SAM" id="Phobius"/>
    </source>
</evidence>
<evidence type="ECO:0000313" key="2">
    <source>
        <dbReference type="EMBL" id="KAK7088883.1"/>
    </source>
</evidence>